<accession>A0A917S5Q0</accession>
<dbReference type="EMBL" id="BMOK01000008">
    <property type="protein sequence ID" value="GGL56871.1"/>
    <property type="molecule type" value="Genomic_DNA"/>
</dbReference>
<keyword evidence="1" id="KW-0812">Transmembrane</keyword>
<reference evidence="2" key="2">
    <citation type="submission" date="2020-09" db="EMBL/GenBank/DDBJ databases">
        <authorList>
            <person name="Sun Q."/>
            <person name="Ohkuma M."/>
        </authorList>
    </citation>
    <scope>NUCLEOTIDE SEQUENCE</scope>
    <source>
        <strain evidence="2">JCM 15325</strain>
    </source>
</reference>
<name>A0A917S5Q0_9BACL</name>
<feature type="transmembrane region" description="Helical" evidence="1">
    <location>
        <begin position="6"/>
        <end position="23"/>
    </location>
</feature>
<feature type="transmembrane region" description="Helical" evidence="1">
    <location>
        <begin position="299"/>
        <end position="324"/>
    </location>
</feature>
<evidence type="ECO:0000313" key="2">
    <source>
        <dbReference type="EMBL" id="GGL56871.1"/>
    </source>
</evidence>
<keyword evidence="3" id="KW-1185">Reference proteome</keyword>
<dbReference type="InterPro" id="IPR049576">
    <property type="entry name" value="HDC-like"/>
</dbReference>
<dbReference type="Proteomes" id="UP000654670">
    <property type="component" value="Unassembled WGS sequence"/>
</dbReference>
<gene>
    <name evidence="2" type="ORF">GCM10007968_21060</name>
</gene>
<protein>
    <recommendedName>
        <fullName evidence="4">Na+/glutamate symporter</fullName>
    </recommendedName>
</protein>
<feature type="transmembrane region" description="Helical" evidence="1">
    <location>
        <begin position="275"/>
        <end position="293"/>
    </location>
</feature>
<reference evidence="2" key="1">
    <citation type="journal article" date="2014" name="Int. J. Syst. Evol. Microbiol.">
        <title>Complete genome sequence of Corynebacterium casei LMG S-19264T (=DSM 44701T), isolated from a smear-ripened cheese.</title>
        <authorList>
            <consortium name="US DOE Joint Genome Institute (JGI-PGF)"/>
            <person name="Walter F."/>
            <person name="Albersmeier A."/>
            <person name="Kalinowski J."/>
            <person name="Ruckert C."/>
        </authorList>
    </citation>
    <scope>NUCLEOTIDE SEQUENCE</scope>
    <source>
        <strain evidence="2">JCM 15325</strain>
    </source>
</reference>
<organism evidence="2 3">
    <name type="scientific">Sporolactobacillus putidus</name>
    <dbReference type="NCBI Taxonomy" id="492735"/>
    <lineage>
        <taxon>Bacteria</taxon>
        <taxon>Bacillati</taxon>
        <taxon>Bacillota</taxon>
        <taxon>Bacilli</taxon>
        <taxon>Bacillales</taxon>
        <taxon>Sporolactobacillaceae</taxon>
        <taxon>Sporolactobacillus</taxon>
    </lineage>
</organism>
<feature type="transmembrane region" description="Helical" evidence="1">
    <location>
        <begin position="62"/>
        <end position="78"/>
    </location>
</feature>
<feature type="transmembrane region" description="Helical" evidence="1">
    <location>
        <begin position="90"/>
        <end position="112"/>
    </location>
</feature>
<dbReference type="RefSeq" id="WP_188803114.1">
    <property type="nucleotide sequence ID" value="NZ_BMOK01000008.1"/>
</dbReference>
<evidence type="ECO:0008006" key="4">
    <source>
        <dbReference type="Google" id="ProtNLM"/>
    </source>
</evidence>
<feature type="transmembrane region" description="Helical" evidence="1">
    <location>
        <begin position="143"/>
        <end position="169"/>
    </location>
</feature>
<feature type="transmembrane region" description="Helical" evidence="1">
    <location>
        <begin position="28"/>
        <end position="47"/>
    </location>
</feature>
<sequence length="400" mass="43635">MSYGPIIAFMVIMLFMYAGEGIAKLTKAYIPSVFITAVLFLIGYWTFLPKTAVTTASFGDSFVQICMALLLVHIGTLMDLRQLAKQWRAVVIALTGVAGTIILTLTIGSLLFNWQTVVAAVPPLTGGLVAALLMTQGLKVQGIAALMALPVSMFIMHSFFGYPITSYCLKKEGQRLAKKYRTGNITLNDADRIDLEKTNTDQSGSKKKWIPDVPVPFRTSSLVLFKTMLVGYLAIWAAGLMHGVINQYIICLIFGVIFCQLGFLERNSMVQAGVFNWLIYGLLAFVFSQLSVIQPNQLLSIILPIIVLIILGILGMLAASILLAKPLKLSRHMAFACSLTALFGFPADYIITTETCKSIGKDKDETAYLVSNMLPKMLVGGFATVSIASVIISSIFLKLL</sequence>
<evidence type="ECO:0000313" key="3">
    <source>
        <dbReference type="Proteomes" id="UP000654670"/>
    </source>
</evidence>
<keyword evidence="1" id="KW-1133">Transmembrane helix</keyword>
<comment type="caution">
    <text evidence="2">The sequence shown here is derived from an EMBL/GenBank/DDBJ whole genome shotgun (WGS) entry which is preliminary data.</text>
</comment>
<feature type="transmembrane region" description="Helical" evidence="1">
    <location>
        <begin position="245"/>
        <end position="263"/>
    </location>
</feature>
<proteinExistence type="predicted"/>
<dbReference type="CDD" id="cd21416">
    <property type="entry name" value="HDC_protein"/>
    <property type="match status" value="1"/>
</dbReference>
<feature type="transmembrane region" description="Helical" evidence="1">
    <location>
        <begin position="377"/>
        <end position="397"/>
    </location>
</feature>
<keyword evidence="1" id="KW-0472">Membrane</keyword>
<dbReference type="AlphaFoldDB" id="A0A917S5Q0"/>
<evidence type="ECO:0000256" key="1">
    <source>
        <dbReference type="SAM" id="Phobius"/>
    </source>
</evidence>